<comment type="caution">
    <text evidence="1">The sequence shown here is derived from an EMBL/GenBank/DDBJ whole genome shotgun (WGS) entry which is preliminary data.</text>
</comment>
<evidence type="ECO:0000313" key="2">
    <source>
        <dbReference type="Proteomes" id="UP000600214"/>
    </source>
</evidence>
<evidence type="ECO:0000313" key="1">
    <source>
        <dbReference type="EMBL" id="GGH35592.1"/>
    </source>
</evidence>
<name>A0ABQ1YT69_9BACT</name>
<proteinExistence type="predicted"/>
<protein>
    <submittedName>
        <fullName evidence="1">Uncharacterized protein</fullName>
    </submittedName>
</protein>
<reference evidence="2" key="1">
    <citation type="journal article" date="2019" name="Int. J. Syst. Evol. Microbiol.">
        <title>The Global Catalogue of Microorganisms (GCM) 10K type strain sequencing project: providing services to taxonomists for standard genome sequencing and annotation.</title>
        <authorList>
            <consortium name="The Broad Institute Genomics Platform"/>
            <consortium name="The Broad Institute Genome Sequencing Center for Infectious Disease"/>
            <person name="Wu L."/>
            <person name="Ma J."/>
        </authorList>
    </citation>
    <scope>NUCLEOTIDE SEQUENCE [LARGE SCALE GENOMIC DNA]</scope>
    <source>
        <strain evidence="2">CGMCC 1.15288</strain>
    </source>
</reference>
<dbReference type="EMBL" id="BMIA01000002">
    <property type="protein sequence ID" value="GGH35592.1"/>
    <property type="molecule type" value="Genomic_DNA"/>
</dbReference>
<keyword evidence="2" id="KW-1185">Reference proteome</keyword>
<sequence>MQARIAFVTDVFEFVEKYSEYMKLGLLSGLLALLFAIDVNGQVKSVSVPLHKSGDTTGHYKIQRERIVRMKMRDPLVFRDSFLLRISNESWSVEVISADLKTFGGQQYFFTKQVVPSGGPEGKELLFKTKPMSQSQALAVYEAFKKYSVASIPSERDIAGWPLGADGVSYLIEHSGPSTYSFKSYWEPSSQRYRLKQAEAVDNFVKEVEAKLELATSFLAFLNKLPAGTYQTGGMNVYTNTSKKQKTRK</sequence>
<gene>
    <name evidence="1" type="ORF">GCM10007423_27340</name>
</gene>
<dbReference type="Proteomes" id="UP000600214">
    <property type="component" value="Unassembled WGS sequence"/>
</dbReference>
<organism evidence="1 2">
    <name type="scientific">Dyadobacter endophyticus</name>
    <dbReference type="NCBI Taxonomy" id="1749036"/>
    <lineage>
        <taxon>Bacteria</taxon>
        <taxon>Pseudomonadati</taxon>
        <taxon>Bacteroidota</taxon>
        <taxon>Cytophagia</taxon>
        <taxon>Cytophagales</taxon>
        <taxon>Spirosomataceae</taxon>
        <taxon>Dyadobacter</taxon>
    </lineage>
</organism>
<accession>A0ABQ1YT69</accession>